<proteinExistence type="predicted"/>
<dbReference type="Proteomes" id="UP000515160">
    <property type="component" value="Chromosome 3"/>
</dbReference>
<gene>
    <name evidence="3 4" type="primary">LOC117569452</name>
</gene>
<accession>A0A6P8WXX5</accession>
<reference evidence="3 4" key="1">
    <citation type="submission" date="2025-04" db="UniProtKB">
        <authorList>
            <consortium name="RefSeq"/>
        </authorList>
    </citation>
    <scope>IDENTIFICATION</scope>
    <source>
        <strain evidence="3 4">15112-1751.03</strain>
        <tissue evidence="3 4">Whole Adult</tissue>
    </source>
</reference>
<feature type="region of interest" description="Disordered" evidence="1">
    <location>
        <begin position="101"/>
        <end position="136"/>
    </location>
</feature>
<dbReference type="RefSeq" id="XP_034106508.1">
    <property type="nucleotide sequence ID" value="XM_034250617.2"/>
</dbReference>
<dbReference type="RefSeq" id="XP_034106509.1">
    <property type="nucleotide sequence ID" value="XM_034250618.2"/>
</dbReference>
<evidence type="ECO:0000313" key="3">
    <source>
        <dbReference type="RefSeq" id="XP_034106508.1"/>
    </source>
</evidence>
<sequence length="264" mass="29301">MNLGVSMPISMQMQGSMSMPSSPSPSIQGMRMSYAAAVQTGAGVKVMISPRLNKANASSKSVAQQPNKGSKTNNKITVDTKFRIFDEQPTKPHIVRVDTKLYRSDGDQRLRMKNYSSKTKKPNNKSPLKATSSTANTARNDVDIKALKLQLKRLSCSNAAGPATVVFKGNSLCDKQAQRSIANKSNINELPAFADSVSYFSFHQQRLQRIIDKQNVCAICLQSQEAMRVPQFEDKHFKNLEEAALLAQNRTMLRLWMNSDLLIS</sequence>
<dbReference type="AlphaFoldDB" id="A0A6P8WXX5"/>
<evidence type="ECO:0000313" key="2">
    <source>
        <dbReference type="Proteomes" id="UP000515160"/>
    </source>
</evidence>
<evidence type="ECO:0000313" key="4">
    <source>
        <dbReference type="RefSeq" id="XP_034106509.1"/>
    </source>
</evidence>
<protein>
    <submittedName>
        <fullName evidence="3 4">Uncharacterized protein LOC117569452</fullName>
    </submittedName>
</protein>
<evidence type="ECO:0000256" key="1">
    <source>
        <dbReference type="SAM" id="MobiDB-lite"/>
    </source>
</evidence>
<dbReference type="OrthoDB" id="7871941at2759"/>
<keyword evidence="2" id="KW-1185">Reference proteome</keyword>
<organism evidence="2 4">
    <name type="scientific">Drosophila albomicans</name>
    <name type="common">Fruit fly</name>
    <dbReference type="NCBI Taxonomy" id="7291"/>
    <lineage>
        <taxon>Eukaryota</taxon>
        <taxon>Metazoa</taxon>
        <taxon>Ecdysozoa</taxon>
        <taxon>Arthropoda</taxon>
        <taxon>Hexapoda</taxon>
        <taxon>Insecta</taxon>
        <taxon>Pterygota</taxon>
        <taxon>Neoptera</taxon>
        <taxon>Endopterygota</taxon>
        <taxon>Diptera</taxon>
        <taxon>Brachycera</taxon>
        <taxon>Muscomorpha</taxon>
        <taxon>Ephydroidea</taxon>
        <taxon>Drosophilidae</taxon>
        <taxon>Drosophila</taxon>
    </lineage>
</organism>
<dbReference type="GeneID" id="117569452"/>
<name>A0A6P8WXX5_DROAB</name>
<feature type="compositionally biased region" description="Basic and acidic residues" evidence="1">
    <location>
        <begin position="101"/>
        <end position="110"/>
    </location>
</feature>